<feature type="compositionally biased region" description="Basic and acidic residues" evidence="1">
    <location>
        <begin position="1"/>
        <end position="16"/>
    </location>
</feature>
<evidence type="ECO:0000313" key="5">
    <source>
        <dbReference type="Proteomes" id="UP001597343"/>
    </source>
</evidence>
<dbReference type="Gene3D" id="2.70.70.10">
    <property type="entry name" value="Glucose Permease (Domain IIA)"/>
    <property type="match status" value="1"/>
</dbReference>
<accession>A0ABW4ZXW8</accession>
<keyword evidence="2" id="KW-1133">Transmembrane helix</keyword>
<dbReference type="InterPro" id="IPR050570">
    <property type="entry name" value="Cell_wall_metabolism_enzyme"/>
</dbReference>
<feature type="region of interest" description="Disordered" evidence="1">
    <location>
        <begin position="1"/>
        <end position="24"/>
    </location>
</feature>
<feature type="compositionally biased region" description="Basic and acidic residues" evidence="1">
    <location>
        <begin position="295"/>
        <end position="306"/>
    </location>
</feature>
<feature type="compositionally biased region" description="Low complexity" evidence="1">
    <location>
        <begin position="240"/>
        <end position="250"/>
    </location>
</feature>
<evidence type="ECO:0000259" key="3">
    <source>
        <dbReference type="Pfam" id="PF01551"/>
    </source>
</evidence>
<feature type="compositionally biased region" description="Basic and acidic residues" evidence="1">
    <location>
        <begin position="262"/>
        <end position="283"/>
    </location>
</feature>
<keyword evidence="2" id="KW-0812">Transmembrane</keyword>
<feature type="region of interest" description="Disordered" evidence="1">
    <location>
        <begin position="240"/>
        <end position="327"/>
    </location>
</feature>
<evidence type="ECO:0000313" key="4">
    <source>
        <dbReference type="EMBL" id="MFD2170174.1"/>
    </source>
</evidence>
<feature type="domain" description="M23ase beta-sheet core" evidence="3">
    <location>
        <begin position="127"/>
        <end position="225"/>
    </location>
</feature>
<dbReference type="EMBL" id="JBHUIO010000005">
    <property type="protein sequence ID" value="MFD2170174.1"/>
    <property type="molecule type" value="Genomic_DNA"/>
</dbReference>
<reference evidence="5" key="1">
    <citation type="journal article" date="2019" name="Int. J. Syst. Evol. Microbiol.">
        <title>The Global Catalogue of Microorganisms (GCM) 10K type strain sequencing project: providing services to taxonomists for standard genome sequencing and annotation.</title>
        <authorList>
            <consortium name="The Broad Institute Genomics Platform"/>
            <consortium name="The Broad Institute Genome Sequencing Center for Infectious Disease"/>
            <person name="Wu L."/>
            <person name="Ma J."/>
        </authorList>
    </citation>
    <scope>NUCLEOTIDE SEQUENCE [LARGE SCALE GENOMIC DNA]</scope>
    <source>
        <strain evidence="5">CGMCC 1.13574</strain>
    </source>
</reference>
<feature type="compositionally biased region" description="Basic and acidic residues" evidence="1">
    <location>
        <begin position="316"/>
        <end position="327"/>
    </location>
</feature>
<dbReference type="CDD" id="cd12797">
    <property type="entry name" value="M23_peptidase"/>
    <property type="match status" value="1"/>
</dbReference>
<dbReference type="InterPro" id="IPR011055">
    <property type="entry name" value="Dup_hybrid_motif"/>
</dbReference>
<sequence>MNNEKQQDKEIDKETRNQAQPPKKSFWGKRWTFPVIYLAASVLIVGLMYAKSQDAAPYEIEKQNTGEQAGPDIPPDNATPANAVPNFIWPVGDGGEDAVLSLDFFKEGVTDEEKAMAVVSYNSTFTPHEGVDIGLKSDAQFTVVAAAMGTVKSVKEDPLMGQTIEIDHGNGYSSYYASLSKVEVTEGAKVISGQPIAKSGVNRFEKEEKNHLHFELRKEGASIDPNSVLPKKPTAYETAAKNGAKAANAGADKKSPATGSEKQGEPKDAAKAESDQKAGDTSKETGTSDPSNKGEPGKETGKDSGKETGNQTNGNDHSHETNEGSSR</sequence>
<dbReference type="PANTHER" id="PTHR21666">
    <property type="entry name" value="PEPTIDASE-RELATED"/>
    <property type="match status" value="1"/>
</dbReference>
<dbReference type="SUPFAM" id="SSF51261">
    <property type="entry name" value="Duplicated hybrid motif"/>
    <property type="match status" value="1"/>
</dbReference>
<dbReference type="Pfam" id="PF01551">
    <property type="entry name" value="Peptidase_M23"/>
    <property type="match status" value="1"/>
</dbReference>
<keyword evidence="2" id="KW-0472">Membrane</keyword>
<dbReference type="InterPro" id="IPR016047">
    <property type="entry name" value="M23ase_b-sheet_dom"/>
</dbReference>
<evidence type="ECO:0000256" key="2">
    <source>
        <dbReference type="SAM" id="Phobius"/>
    </source>
</evidence>
<name>A0ABW4ZXW8_9BACL</name>
<dbReference type="PANTHER" id="PTHR21666:SF291">
    <property type="entry name" value="STAGE II SPORULATION PROTEIN Q"/>
    <property type="match status" value="1"/>
</dbReference>
<comment type="caution">
    <text evidence="4">The sequence shown here is derived from an EMBL/GenBank/DDBJ whole genome shotgun (WGS) entry which is preliminary data.</text>
</comment>
<dbReference type="RefSeq" id="WP_386045892.1">
    <property type="nucleotide sequence ID" value="NZ_JBHUIO010000005.1"/>
</dbReference>
<dbReference type="Proteomes" id="UP001597343">
    <property type="component" value="Unassembled WGS sequence"/>
</dbReference>
<evidence type="ECO:0000256" key="1">
    <source>
        <dbReference type="SAM" id="MobiDB-lite"/>
    </source>
</evidence>
<organism evidence="4 5">
    <name type="scientific">Tumebacillus lipolyticus</name>
    <dbReference type="NCBI Taxonomy" id="1280370"/>
    <lineage>
        <taxon>Bacteria</taxon>
        <taxon>Bacillati</taxon>
        <taxon>Bacillota</taxon>
        <taxon>Bacilli</taxon>
        <taxon>Bacillales</taxon>
        <taxon>Alicyclobacillaceae</taxon>
        <taxon>Tumebacillus</taxon>
    </lineage>
</organism>
<gene>
    <name evidence="4" type="ORF">ACFSOY_09210</name>
</gene>
<keyword evidence="5" id="KW-1185">Reference proteome</keyword>
<protein>
    <submittedName>
        <fullName evidence="4">Peptidoglycan DD-metalloendopeptidase family protein</fullName>
    </submittedName>
</protein>
<proteinExistence type="predicted"/>
<feature type="transmembrane region" description="Helical" evidence="2">
    <location>
        <begin position="31"/>
        <end position="50"/>
    </location>
</feature>